<sequence>MRPPLSAAIVIADAAALADEAGFEKVTLSAVARRLGVQAPSLYSHVRDLKALRDGMTALALGELADLVAAAIAGRSGLDALRAYAAVYRAYAQESPGRWQSLQRRAGEAVVRSDAARNMSTQAGAVLRGYPVPQDEHVHAVRLLGSTINGFLGLERTGNFDHSSPAPDVSWDRTVVALDALLRAWPAHSGTDSS</sequence>
<accession>A0A1H9K3S8</accession>
<feature type="DNA-binding region" description="H-T-H motif" evidence="4">
    <location>
        <begin position="27"/>
        <end position="46"/>
    </location>
</feature>
<keyword evidence="7" id="KW-1185">Reference proteome</keyword>
<name>A0A1H9K3S8_9PSEU</name>
<dbReference type="Proteomes" id="UP000199503">
    <property type="component" value="Unassembled WGS sequence"/>
</dbReference>
<dbReference type="Gene3D" id="1.10.10.60">
    <property type="entry name" value="Homeodomain-like"/>
    <property type="match status" value="1"/>
</dbReference>
<dbReference type="EMBL" id="FOFV01000005">
    <property type="protein sequence ID" value="SEQ93876.1"/>
    <property type="molecule type" value="Genomic_DNA"/>
</dbReference>
<evidence type="ECO:0000259" key="5">
    <source>
        <dbReference type="PROSITE" id="PS50977"/>
    </source>
</evidence>
<dbReference type="Pfam" id="PF00440">
    <property type="entry name" value="TetR_N"/>
    <property type="match status" value="1"/>
</dbReference>
<dbReference type="OrthoDB" id="71867at2"/>
<dbReference type="InterPro" id="IPR036271">
    <property type="entry name" value="Tet_transcr_reg_TetR-rel_C_sf"/>
</dbReference>
<dbReference type="PROSITE" id="PS50977">
    <property type="entry name" value="HTH_TETR_2"/>
    <property type="match status" value="1"/>
</dbReference>
<dbReference type="Gene3D" id="1.10.357.10">
    <property type="entry name" value="Tetracycline Repressor, domain 2"/>
    <property type="match status" value="1"/>
</dbReference>
<dbReference type="InterPro" id="IPR050109">
    <property type="entry name" value="HTH-type_TetR-like_transc_reg"/>
</dbReference>
<keyword evidence="3" id="KW-0804">Transcription</keyword>
<dbReference type="RefSeq" id="WP_089916182.1">
    <property type="nucleotide sequence ID" value="NZ_FOFV01000005.1"/>
</dbReference>
<evidence type="ECO:0000256" key="1">
    <source>
        <dbReference type="ARBA" id="ARBA00023015"/>
    </source>
</evidence>
<evidence type="ECO:0000313" key="7">
    <source>
        <dbReference type="Proteomes" id="UP000199503"/>
    </source>
</evidence>
<dbReference type="PANTHER" id="PTHR30055:SF239">
    <property type="entry name" value="TRANSCRIPTIONAL REGULATORY PROTEIN"/>
    <property type="match status" value="1"/>
</dbReference>
<dbReference type="InterPro" id="IPR025996">
    <property type="entry name" value="MT1864/Rv1816-like_C"/>
</dbReference>
<gene>
    <name evidence="6" type="ORF">SAMN04488000_105166</name>
</gene>
<dbReference type="InterPro" id="IPR001647">
    <property type="entry name" value="HTH_TetR"/>
</dbReference>
<proteinExistence type="predicted"/>
<protein>
    <submittedName>
        <fullName evidence="6">Transcriptional regulator, TetR family</fullName>
    </submittedName>
</protein>
<organism evidence="6 7">
    <name type="scientific">Lentzea albida</name>
    <dbReference type="NCBI Taxonomy" id="65499"/>
    <lineage>
        <taxon>Bacteria</taxon>
        <taxon>Bacillati</taxon>
        <taxon>Actinomycetota</taxon>
        <taxon>Actinomycetes</taxon>
        <taxon>Pseudonocardiales</taxon>
        <taxon>Pseudonocardiaceae</taxon>
        <taxon>Lentzea</taxon>
    </lineage>
</organism>
<dbReference type="AlphaFoldDB" id="A0A1H9K3S8"/>
<evidence type="ECO:0000313" key="6">
    <source>
        <dbReference type="EMBL" id="SEQ93876.1"/>
    </source>
</evidence>
<keyword evidence="1" id="KW-0805">Transcription regulation</keyword>
<dbReference type="GO" id="GO:0000976">
    <property type="term" value="F:transcription cis-regulatory region binding"/>
    <property type="evidence" value="ECO:0007669"/>
    <property type="project" value="TreeGrafter"/>
</dbReference>
<dbReference type="SUPFAM" id="SSF46689">
    <property type="entry name" value="Homeodomain-like"/>
    <property type="match status" value="1"/>
</dbReference>
<feature type="domain" description="HTH tetR-type" evidence="5">
    <location>
        <begin position="4"/>
        <end position="64"/>
    </location>
</feature>
<dbReference type="Pfam" id="PF13305">
    <property type="entry name" value="TetR_C_33"/>
    <property type="match status" value="1"/>
</dbReference>
<dbReference type="PANTHER" id="PTHR30055">
    <property type="entry name" value="HTH-TYPE TRANSCRIPTIONAL REGULATOR RUTR"/>
    <property type="match status" value="1"/>
</dbReference>
<dbReference type="STRING" id="65499.SAMN04488000_105166"/>
<dbReference type="GO" id="GO:0003700">
    <property type="term" value="F:DNA-binding transcription factor activity"/>
    <property type="evidence" value="ECO:0007669"/>
    <property type="project" value="TreeGrafter"/>
</dbReference>
<dbReference type="SUPFAM" id="SSF48498">
    <property type="entry name" value="Tetracyclin repressor-like, C-terminal domain"/>
    <property type="match status" value="1"/>
</dbReference>
<dbReference type="InterPro" id="IPR009057">
    <property type="entry name" value="Homeodomain-like_sf"/>
</dbReference>
<evidence type="ECO:0000256" key="2">
    <source>
        <dbReference type="ARBA" id="ARBA00023125"/>
    </source>
</evidence>
<reference evidence="7" key="1">
    <citation type="submission" date="2016-10" db="EMBL/GenBank/DDBJ databases">
        <authorList>
            <person name="Varghese N."/>
            <person name="Submissions S."/>
        </authorList>
    </citation>
    <scope>NUCLEOTIDE SEQUENCE [LARGE SCALE GENOMIC DNA]</scope>
    <source>
        <strain evidence="7">DSM 44437</strain>
    </source>
</reference>
<keyword evidence="2 4" id="KW-0238">DNA-binding</keyword>
<evidence type="ECO:0000256" key="4">
    <source>
        <dbReference type="PROSITE-ProRule" id="PRU00335"/>
    </source>
</evidence>
<evidence type="ECO:0000256" key="3">
    <source>
        <dbReference type="ARBA" id="ARBA00023163"/>
    </source>
</evidence>